<evidence type="ECO:0000256" key="3">
    <source>
        <dbReference type="ARBA" id="ARBA00022801"/>
    </source>
</evidence>
<feature type="active site" evidence="4">
    <location>
        <position position="204"/>
    </location>
</feature>
<feature type="active site" evidence="4">
    <location>
        <position position="185"/>
    </location>
</feature>
<dbReference type="PANTHER" id="PTHR12837:SF9">
    <property type="entry name" value="POLY(ADP-RIBOSE) GLYCOHYDROLASE"/>
    <property type="match status" value="1"/>
</dbReference>
<dbReference type="GO" id="GO:0005634">
    <property type="term" value="C:nucleus"/>
    <property type="evidence" value="ECO:0007669"/>
    <property type="project" value="TreeGrafter"/>
</dbReference>
<dbReference type="Pfam" id="PF20811">
    <property type="entry name" value="PARG_cat_N"/>
    <property type="match status" value="1"/>
</dbReference>
<dbReference type="GO" id="GO:0004649">
    <property type="term" value="F:poly(ADP-ribose) glycohydrolase activity"/>
    <property type="evidence" value="ECO:0007669"/>
    <property type="project" value="UniProtKB-EC"/>
</dbReference>
<evidence type="ECO:0000259" key="6">
    <source>
        <dbReference type="Pfam" id="PF20811"/>
    </source>
</evidence>
<evidence type="ECO:0000259" key="5">
    <source>
        <dbReference type="Pfam" id="PF05028"/>
    </source>
</evidence>
<comment type="similarity">
    <text evidence="1">Belongs to the poly(ADP-ribose) glycohydrolase family.</text>
</comment>
<dbReference type="GO" id="GO:0009225">
    <property type="term" value="P:nucleotide-sugar metabolic process"/>
    <property type="evidence" value="ECO:0007669"/>
    <property type="project" value="TreeGrafter"/>
</dbReference>
<keyword evidence="3" id="KW-0378">Hydrolase</keyword>
<evidence type="ECO:0000256" key="2">
    <source>
        <dbReference type="ARBA" id="ARBA00012255"/>
    </source>
</evidence>
<evidence type="ECO:0000256" key="4">
    <source>
        <dbReference type="PIRSR" id="PIRSR607724-1"/>
    </source>
</evidence>
<feature type="domain" description="PARG helical" evidence="6">
    <location>
        <begin position="50"/>
        <end position="145"/>
    </location>
</feature>
<dbReference type="Pfam" id="PF05028">
    <property type="entry name" value="PARG_cat_C"/>
    <property type="match status" value="1"/>
</dbReference>
<organism evidence="7 8">
    <name type="scientific">Mola mola</name>
    <name type="common">Ocean sunfish</name>
    <name type="synonym">Tetraodon mola</name>
    <dbReference type="NCBI Taxonomy" id="94237"/>
    <lineage>
        <taxon>Eukaryota</taxon>
        <taxon>Metazoa</taxon>
        <taxon>Chordata</taxon>
        <taxon>Craniata</taxon>
        <taxon>Vertebrata</taxon>
        <taxon>Euteleostomi</taxon>
        <taxon>Actinopterygii</taxon>
        <taxon>Neopterygii</taxon>
        <taxon>Teleostei</taxon>
        <taxon>Neoteleostei</taxon>
        <taxon>Acanthomorphata</taxon>
        <taxon>Eupercaria</taxon>
        <taxon>Tetraodontiformes</taxon>
        <taxon>Molidae</taxon>
        <taxon>Mola</taxon>
    </lineage>
</organism>
<dbReference type="OMA" id="RICRCMP"/>
<dbReference type="AlphaFoldDB" id="A0A3Q3WD60"/>
<dbReference type="InterPro" id="IPR007724">
    <property type="entry name" value="Poly_GlycHdrlase"/>
</dbReference>
<dbReference type="GO" id="GO:0006282">
    <property type="term" value="P:regulation of DNA repair"/>
    <property type="evidence" value="ECO:0007669"/>
    <property type="project" value="InterPro"/>
</dbReference>
<feature type="domain" description="PARG catalytic Macro" evidence="5">
    <location>
        <begin position="154"/>
        <end position="333"/>
    </location>
</feature>
<dbReference type="EC" id="3.2.1.143" evidence="2"/>
<evidence type="ECO:0000256" key="1">
    <source>
        <dbReference type="ARBA" id="ARBA00009545"/>
    </source>
</evidence>
<accession>A0A3Q3WD60</accession>
<dbReference type="STRING" id="94237.ENSMMOP00000012533"/>
<dbReference type="PANTHER" id="PTHR12837">
    <property type="entry name" value="POLY ADP-RIBOSE GLYCOHYDROLASE"/>
    <property type="match status" value="1"/>
</dbReference>
<reference evidence="7" key="1">
    <citation type="submission" date="2025-08" db="UniProtKB">
        <authorList>
            <consortium name="Ensembl"/>
        </authorList>
    </citation>
    <scope>IDENTIFICATION</scope>
</reference>
<keyword evidence="8" id="KW-1185">Reference proteome</keyword>
<dbReference type="GO" id="GO:0005975">
    <property type="term" value="P:carbohydrate metabolic process"/>
    <property type="evidence" value="ECO:0007669"/>
    <property type="project" value="InterPro"/>
</dbReference>
<dbReference type="Proteomes" id="UP000261620">
    <property type="component" value="Unplaced"/>
</dbReference>
<dbReference type="InterPro" id="IPR048362">
    <property type="entry name" value="PARG_helical"/>
</dbReference>
<evidence type="ECO:0000313" key="7">
    <source>
        <dbReference type="Ensembl" id="ENSMMOP00000012533.1"/>
    </source>
</evidence>
<dbReference type="GO" id="GO:0005737">
    <property type="term" value="C:cytoplasm"/>
    <property type="evidence" value="ECO:0007669"/>
    <property type="project" value="TreeGrafter"/>
</dbReference>
<dbReference type="InterPro" id="IPR046372">
    <property type="entry name" value="PARG_cat_C"/>
</dbReference>
<protein>
    <recommendedName>
        <fullName evidence="2">poly(ADP-ribose) glycohydrolase</fullName>
        <ecNumber evidence="2">3.2.1.143</ecNumber>
    </recommendedName>
</protein>
<reference evidence="7" key="2">
    <citation type="submission" date="2025-09" db="UniProtKB">
        <authorList>
            <consortium name="Ensembl"/>
        </authorList>
    </citation>
    <scope>IDENTIFICATION</scope>
</reference>
<sequence>MKYSTLLFHSQDTIIKYNPKYKDQWSFDALSTFVKVSAPLFKPANHYVCLCFQGIPLLQSGHSTAITLSQTQIACLLANAFFCTFPHRNDTSSNAEYRNYPTINFTSLFGNWTERKKEKLRAIMHYFKVVTDENTKLNGLVTFERRCLGAMDVQNWKWCKKTMPKLYVSSHGTIEDEGTGMLQVDFASRWIGGGVLGSGLVQEEILFLINPELIVSRLFTEKLDDNECLIITGNNNRIHDYKLERDEWARKQRQILAIDALHFKHRREQYNMRSVTRELNKVRRNHEPDIATGKWGCGAFNGDPQLKAVIQLMAAAKATRGLAFFTFKDEKLKRDLERVYHLLVTEGTTVGEGFQHRTQFKLSKFNLISVC</sequence>
<dbReference type="Ensembl" id="ENSMMOT00000012738.1">
    <property type="protein sequence ID" value="ENSMMOP00000012533.1"/>
    <property type="gene ID" value="ENSMMOG00000009638.1"/>
</dbReference>
<evidence type="ECO:0000313" key="8">
    <source>
        <dbReference type="Proteomes" id="UP000261620"/>
    </source>
</evidence>
<name>A0A3Q3WD60_MOLML</name>
<dbReference type="GO" id="GO:1990966">
    <property type="term" value="P:ATP generation from poly-ADP-D-ribose"/>
    <property type="evidence" value="ECO:0007669"/>
    <property type="project" value="TreeGrafter"/>
</dbReference>
<feature type="active site" evidence="4">
    <location>
        <position position="203"/>
    </location>
</feature>
<proteinExistence type="inferred from homology"/>